<gene>
    <name evidence="3" type="primary">tex</name>
    <name evidence="3" type="ORF">SNAT2548_LOCUS33437</name>
</gene>
<dbReference type="SUPFAM" id="SSF158832">
    <property type="entry name" value="Tex N-terminal region-like"/>
    <property type="match status" value="1"/>
</dbReference>
<name>A0A812UU76_9DINO</name>
<feature type="region of interest" description="Disordered" evidence="1">
    <location>
        <begin position="250"/>
        <end position="312"/>
    </location>
</feature>
<dbReference type="EMBL" id="CAJNDS010002757">
    <property type="protein sequence ID" value="CAE7586586.1"/>
    <property type="molecule type" value="Genomic_DNA"/>
</dbReference>
<dbReference type="InterPro" id="IPR023319">
    <property type="entry name" value="Tex-like_HTH_dom_sf"/>
</dbReference>
<reference evidence="3" key="1">
    <citation type="submission" date="2021-02" db="EMBL/GenBank/DDBJ databases">
        <authorList>
            <person name="Dougan E. K."/>
            <person name="Rhodes N."/>
            <person name="Thang M."/>
            <person name="Chan C."/>
        </authorList>
    </citation>
    <scope>NUCLEOTIDE SEQUENCE</scope>
</reference>
<feature type="domain" description="Tex-like protein N-terminal" evidence="2">
    <location>
        <begin position="92"/>
        <end position="159"/>
    </location>
</feature>
<organism evidence="3 4">
    <name type="scientific">Symbiodinium natans</name>
    <dbReference type="NCBI Taxonomy" id="878477"/>
    <lineage>
        <taxon>Eukaryota</taxon>
        <taxon>Sar</taxon>
        <taxon>Alveolata</taxon>
        <taxon>Dinophyceae</taxon>
        <taxon>Suessiales</taxon>
        <taxon>Symbiodiniaceae</taxon>
        <taxon>Symbiodinium</taxon>
    </lineage>
</organism>
<feature type="compositionally biased region" description="Basic and acidic residues" evidence="1">
    <location>
        <begin position="270"/>
        <end position="290"/>
    </location>
</feature>
<dbReference type="Pfam" id="PF09371">
    <property type="entry name" value="Tex_N"/>
    <property type="match status" value="1"/>
</dbReference>
<dbReference type="Gene3D" id="1.10.10.650">
    <property type="entry name" value="RuvA domain 2-like"/>
    <property type="match status" value="1"/>
</dbReference>
<evidence type="ECO:0000259" key="2">
    <source>
        <dbReference type="Pfam" id="PF09371"/>
    </source>
</evidence>
<evidence type="ECO:0000313" key="4">
    <source>
        <dbReference type="Proteomes" id="UP000604046"/>
    </source>
</evidence>
<feature type="region of interest" description="Disordered" evidence="1">
    <location>
        <begin position="1"/>
        <end position="60"/>
    </location>
</feature>
<evidence type="ECO:0000313" key="3">
    <source>
        <dbReference type="EMBL" id="CAE7586586.1"/>
    </source>
</evidence>
<proteinExistence type="predicted"/>
<feature type="compositionally biased region" description="Basic residues" evidence="1">
    <location>
        <begin position="25"/>
        <end position="38"/>
    </location>
</feature>
<dbReference type="AlphaFoldDB" id="A0A812UU76"/>
<dbReference type="OrthoDB" id="995477at2759"/>
<sequence length="347" mass="37973">MDGSRLGSEVWSPAGAPLSEQVAKARARGAKSKAKARPGPRAFNVEAADGPGSREAKEEGWAEGFGDSWDSFPSVAEMEELLGGKPPVLMDLAGWVSQQVSLDRGYVENALQLLQEGTSVHFIAFYRKELTGCMTEEALHFVEREMKRGLALEQRRRHMALELQRRGQLTPERQMQLLRAGTAEDLDDIWAPFQESSQGADHTGLHMGPEELQLLASLLEESARDPDGDCVCESPAEVAARLLQLCQPEAKEANRESPSTPPRGGVEALRTSRVEETSLKRLEPHLRFESQDLSTPVKASKRRRIPAGTDGALLHVQPEDVSEEARKDSGAAELQNPLVQAVRLASG</sequence>
<protein>
    <submittedName>
        <fullName evidence="3">Tex protein</fullName>
    </submittedName>
</protein>
<dbReference type="InterPro" id="IPR018974">
    <property type="entry name" value="Tex-like_N"/>
</dbReference>
<comment type="caution">
    <text evidence="3">The sequence shown here is derived from an EMBL/GenBank/DDBJ whole genome shotgun (WGS) entry which is preliminary data.</text>
</comment>
<dbReference type="Proteomes" id="UP000604046">
    <property type="component" value="Unassembled WGS sequence"/>
</dbReference>
<keyword evidence="4" id="KW-1185">Reference proteome</keyword>
<accession>A0A812UU76</accession>
<evidence type="ECO:0000256" key="1">
    <source>
        <dbReference type="SAM" id="MobiDB-lite"/>
    </source>
</evidence>